<reference evidence="2 3" key="1">
    <citation type="submission" date="2024-04" db="EMBL/GenBank/DDBJ databases">
        <authorList>
            <person name="Fracassetti M."/>
        </authorList>
    </citation>
    <scope>NUCLEOTIDE SEQUENCE [LARGE SCALE GENOMIC DNA]</scope>
</reference>
<feature type="region of interest" description="Disordered" evidence="1">
    <location>
        <begin position="62"/>
        <end position="83"/>
    </location>
</feature>
<name>A0AAV2EBD3_9ROSI</name>
<evidence type="ECO:0000313" key="3">
    <source>
        <dbReference type="Proteomes" id="UP001497516"/>
    </source>
</evidence>
<dbReference type="AlphaFoldDB" id="A0AAV2EBD3"/>
<organism evidence="2 3">
    <name type="scientific">Linum trigynum</name>
    <dbReference type="NCBI Taxonomy" id="586398"/>
    <lineage>
        <taxon>Eukaryota</taxon>
        <taxon>Viridiplantae</taxon>
        <taxon>Streptophyta</taxon>
        <taxon>Embryophyta</taxon>
        <taxon>Tracheophyta</taxon>
        <taxon>Spermatophyta</taxon>
        <taxon>Magnoliopsida</taxon>
        <taxon>eudicotyledons</taxon>
        <taxon>Gunneridae</taxon>
        <taxon>Pentapetalae</taxon>
        <taxon>rosids</taxon>
        <taxon>fabids</taxon>
        <taxon>Malpighiales</taxon>
        <taxon>Linaceae</taxon>
        <taxon>Linum</taxon>
    </lineage>
</organism>
<dbReference type="Proteomes" id="UP001497516">
    <property type="component" value="Chromosome 4"/>
</dbReference>
<sequence length="122" mass="13366">MSPFSFLFSVILQPQILKVPIVVFSPKIHPNSLLPLLGSSFNGSYQKLILDDTVSLAIKRLNPSKIGGGGGSRESQSKSSLNRETQHQLELLVGLKHRNQLELLAVLDLRSKDWGSVDLGFG</sequence>
<proteinExistence type="predicted"/>
<evidence type="ECO:0000256" key="1">
    <source>
        <dbReference type="SAM" id="MobiDB-lite"/>
    </source>
</evidence>
<evidence type="ECO:0000313" key="2">
    <source>
        <dbReference type="EMBL" id="CAL1382855.1"/>
    </source>
</evidence>
<gene>
    <name evidence="2" type="ORF">LTRI10_LOCUS24159</name>
</gene>
<keyword evidence="3" id="KW-1185">Reference proteome</keyword>
<protein>
    <submittedName>
        <fullName evidence="2">Uncharacterized protein</fullName>
    </submittedName>
</protein>
<feature type="compositionally biased region" description="Polar residues" evidence="1">
    <location>
        <begin position="73"/>
        <end position="83"/>
    </location>
</feature>
<dbReference type="EMBL" id="OZ034817">
    <property type="protein sequence ID" value="CAL1382855.1"/>
    <property type="molecule type" value="Genomic_DNA"/>
</dbReference>
<accession>A0AAV2EBD3</accession>